<evidence type="ECO:0008006" key="3">
    <source>
        <dbReference type="Google" id="ProtNLM"/>
    </source>
</evidence>
<comment type="caution">
    <text evidence="1">The sequence shown here is derived from an EMBL/GenBank/DDBJ whole genome shotgun (WGS) entry which is preliminary data.</text>
</comment>
<proteinExistence type="predicted"/>
<organism evidence="1 2">
    <name type="scientific">Rotaria magnacalcarata</name>
    <dbReference type="NCBI Taxonomy" id="392030"/>
    <lineage>
        <taxon>Eukaryota</taxon>
        <taxon>Metazoa</taxon>
        <taxon>Spiralia</taxon>
        <taxon>Gnathifera</taxon>
        <taxon>Rotifera</taxon>
        <taxon>Eurotatoria</taxon>
        <taxon>Bdelloidea</taxon>
        <taxon>Philodinida</taxon>
        <taxon>Philodinidae</taxon>
        <taxon>Rotaria</taxon>
    </lineage>
</organism>
<evidence type="ECO:0000313" key="2">
    <source>
        <dbReference type="Proteomes" id="UP000681720"/>
    </source>
</evidence>
<gene>
    <name evidence="1" type="ORF">GIL414_LOCUS85208</name>
</gene>
<accession>A0A8S3K1B7</accession>
<dbReference type="Proteomes" id="UP000681720">
    <property type="component" value="Unassembled WGS sequence"/>
</dbReference>
<protein>
    <recommendedName>
        <fullName evidence="3">PH domain-containing protein</fullName>
    </recommendedName>
</protein>
<reference evidence="1" key="1">
    <citation type="submission" date="2021-02" db="EMBL/GenBank/DDBJ databases">
        <authorList>
            <person name="Nowell W R."/>
        </authorList>
    </citation>
    <scope>NUCLEOTIDE SEQUENCE</scope>
</reference>
<dbReference type="AlphaFoldDB" id="A0A8S3K1B7"/>
<name>A0A8S3K1B7_9BILA</name>
<dbReference type="EMBL" id="CAJOBJ010369381">
    <property type="protein sequence ID" value="CAF5222704.1"/>
    <property type="molecule type" value="Genomic_DNA"/>
</dbReference>
<sequence>MKDQQYEGIFIQFPSYNQRTLTLSSIDNYKTLNIMSKDKHSLVTKIQLHLILGINIQQDKHLLVLSVEQPQGSNAIHNFHFAHADRSIINEWYQLLDKYVKQAKCDYMNKYHEYRI</sequence>
<evidence type="ECO:0000313" key="1">
    <source>
        <dbReference type="EMBL" id="CAF5222704.1"/>
    </source>
</evidence>